<accession>A0A291GZD4</accession>
<feature type="region of interest" description="Disordered" evidence="1">
    <location>
        <begin position="100"/>
        <end position="121"/>
    </location>
</feature>
<dbReference type="AlphaFoldDB" id="A0A291GZD4"/>
<keyword evidence="4" id="KW-1185">Reference proteome</keyword>
<evidence type="ECO:0000256" key="1">
    <source>
        <dbReference type="SAM" id="MobiDB-lite"/>
    </source>
</evidence>
<feature type="transmembrane region" description="Helical" evidence="2">
    <location>
        <begin position="82"/>
        <end position="100"/>
    </location>
</feature>
<dbReference type="OrthoDB" id="4793592at2"/>
<name>A0A291GZD4_9MICO</name>
<dbReference type="InterPro" id="IPR025329">
    <property type="entry name" value="DUF4235"/>
</dbReference>
<dbReference type="KEGG" id="bgg:CFK41_12260"/>
<dbReference type="Pfam" id="PF14019">
    <property type="entry name" value="DUF4235"/>
    <property type="match status" value="1"/>
</dbReference>
<dbReference type="RefSeq" id="WP_096799915.1">
    <property type="nucleotide sequence ID" value="NZ_CP023564.1"/>
</dbReference>
<feature type="region of interest" description="Disordered" evidence="1">
    <location>
        <begin position="44"/>
        <end position="64"/>
    </location>
</feature>
<protein>
    <recommendedName>
        <fullName evidence="5">DUF4235 domain-containing protein</fullName>
    </recommendedName>
</protein>
<evidence type="ECO:0000313" key="3">
    <source>
        <dbReference type="EMBL" id="ATG55454.1"/>
    </source>
</evidence>
<reference evidence="3 4" key="1">
    <citation type="journal article" date="2014" name="Int. J. Syst. Evol. Microbiol.">
        <title>Brachybacterium ginsengisoli sp. nov., isolated from soil of a ginseng field.</title>
        <authorList>
            <person name="Hoang V.A."/>
            <person name="Kim Y.J."/>
            <person name="Nguyen N.L."/>
            <person name="Yang D.C."/>
        </authorList>
    </citation>
    <scope>NUCLEOTIDE SEQUENCE [LARGE SCALE GENOMIC DNA]</scope>
    <source>
        <strain evidence="3 4">DCY80</strain>
    </source>
</reference>
<gene>
    <name evidence="3" type="ORF">CFK41_12260</name>
</gene>
<evidence type="ECO:0000256" key="2">
    <source>
        <dbReference type="SAM" id="Phobius"/>
    </source>
</evidence>
<dbReference type="EMBL" id="CP023564">
    <property type="protein sequence ID" value="ATG55454.1"/>
    <property type="molecule type" value="Genomic_DNA"/>
</dbReference>
<proteinExistence type="predicted"/>
<sequence>MANPLVSIVVPIAGIVAAAVGNKAAAAGWGAVFGEDAPTMKSQKAAKKDVAKRRKQAKKDGLSASEIAAIKDPSDDQPVWKMMLWALVSGVILQGLRVAAKRGAQKGTERLTTRRPRPNRG</sequence>
<keyword evidence="2" id="KW-0472">Membrane</keyword>
<keyword evidence="2" id="KW-0812">Transmembrane</keyword>
<dbReference type="Proteomes" id="UP000217889">
    <property type="component" value="Chromosome"/>
</dbReference>
<keyword evidence="2" id="KW-1133">Transmembrane helix</keyword>
<organism evidence="3 4">
    <name type="scientific">Brachybacterium ginsengisoli</name>
    <dbReference type="NCBI Taxonomy" id="1331682"/>
    <lineage>
        <taxon>Bacteria</taxon>
        <taxon>Bacillati</taxon>
        <taxon>Actinomycetota</taxon>
        <taxon>Actinomycetes</taxon>
        <taxon>Micrococcales</taxon>
        <taxon>Dermabacteraceae</taxon>
        <taxon>Brachybacterium</taxon>
    </lineage>
</organism>
<evidence type="ECO:0000313" key="4">
    <source>
        <dbReference type="Proteomes" id="UP000217889"/>
    </source>
</evidence>
<evidence type="ECO:0008006" key="5">
    <source>
        <dbReference type="Google" id="ProtNLM"/>
    </source>
</evidence>